<reference evidence="2 3" key="1">
    <citation type="journal article" date="2019" name="Commun. Biol.">
        <title>The bagworm genome reveals a unique fibroin gene that provides high tensile strength.</title>
        <authorList>
            <person name="Kono N."/>
            <person name="Nakamura H."/>
            <person name="Ohtoshi R."/>
            <person name="Tomita M."/>
            <person name="Numata K."/>
            <person name="Arakawa K."/>
        </authorList>
    </citation>
    <scope>NUCLEOTIDE SEQUENCE [LARGE SCALE GENOMIC DNA]</scope>
</reference>
<sequence>MLVIKPRKLSRVLPKECVKTDLCVKHIPHVRMTEGWRAERHKARTRTPPPARATLCRSARPAGAATALHNADSVQRFHGGHRRGPFTATRASSHLTSPRPPRSGRRTSRFITTIAETSARTRAAARWLRSHIALSTPAATPGAAGPSFVKITTAQLLTIRVTVIV</sequence>
<evidence type="ECO:0000256" key="1">
    <source>
        <dbReference type="SAM" id="MobiDB-lite"/>
    </source>
</evidence>
<dbReference type="Proteomes" id="UP000299102">
    <property type="component" value="Unassembled WGS sequence"/>
</dbReference>
<protein>
    <submittedName>
        <fullName evidence="2">Uncharacterized protein</fullName>
    </submittedName>
</protein>
<organism evidence="2 3">
    <name type="scientific">Eumeta variegata</name>
    <name type="common">Bagworm moth</name>
    <name type="synonym">Eumeta japonica</name>
    <dbReference type="NCBI Taxonomy" id="151549"/>
    <lineage>
        <taxon>Eukaryota</taxon>
        <taxon>Metazoa</taxon>
        <taxon>Ecdysozoa</taxon>
        <taxon>Arthropoda</taxon>
        <taxon>Hexapoda</taxon>
        <taxon>Insecta</taxon>
        <taxon>Pterygota</taxon>
        <taxon>Neoptera</taxon>
        <taxon>Endopterygota</taxon>
        <taxon>Lepidoptera</taxon>
        <taxon>Glossata</taxon>
        <taxon>Ditrysia</taxon>
        <taxon>Tineoidea</taxon>
        <taxon>Psychidae</taxon>
        <taxon>Oiketicinae</taxon>
        <taxon>Eumeta</taxon>
    </lineage>
</organism>
<name>A0A4C1U9K6_EUMVA</name>
<accession>A0A4C1U9K6</accession>
<proteinExistence type="predicted"/>
<dbReference type="EMBL" id="BGZK01000147">
    <property type="protein sequence ID" value="GBP23062.1"/>
    <property type="molecule type" value="Genomic_DNA"/>
</dbReference>
<dbReference type="AlphaFoldDB" id="A0A4C1U9K6"/>
<comment type="caution">
    <text evidence="2">The sequence shown here is derived from an EMBL/GenBank/DDBJ whole genome shotgun (WGS) entry which is preliminary data.</text>
</comment>
<evidence type="ECO:0000313" key="2">
    <source>
        <dbReference type="EMBL" id="GBP23062.1"/>
    </source>
</evidence>
<gene>
    <name evidence="2" type="ORF">EVAR_13081_1</name>
</gene>
<keyword evidence="3" id="KW-1185">Reference proteome</keyword>
<feature type="region of interest" description="Disordered" evidence="1">
    <location>
        <begin position="77"/>
        <end position="107"/>
    </location>
</feature>
<evidence type="ECO:0000313" key="3">
    <source>
        <dbReference type="Proteomes" id="UP000299102"/>
    </source>
</evidence>